<dbReference type="Gene3D" id="3.40.50.800">
    <property type="entry name" value="Anticodon-binding domain"/>
    <property type="match status" value="1"/>
</dbReference>
<evidence type="ECO:0000256" key="1">
    <source>
        <dbReference type="ARBA" id="ARBA00022884"/>
    </source>
</evidence>
<dbReference type="PROSITE" id="PS50102">
    <property type="entry name" value="RRM"/>
    <property type="match status" value="1"/>
</dbReference>
<evidence type="ECO:0000313" key="6">
    <source>
        <dbReference type="RefSeq" id="XP_003747737.1"/>
    </source>
</evidence>
<dbReference type="CTD" id="38795"/>
<dbReference type="InterPro" id="IPR035979">
    <property type="entry name" value="RBD_domain_sf"/>
</dbReference>
<dbReference type="KEGG" id="goe:100908183"/>
<evidence type="ECO:0000313" key="5">
    <source>
        <dbReference type="Proteomes" id="UP000694867"/>
    </source>
</evidence>
<feature type="compositionally biased region" description="Basic and acidic residues" evidence="3">
    <location>
        <begin position="93"/>
        <end position="105"/>
    </location>
</feature>
<dbReference type="InterPro" id="IPR012677">
    <property type="entry name" value="Nucleotide-bd_a/b_plait_sf"/>
</dbReference>
<dbReference type="InterPro" id="IPR004154">
    <property type="entry name" value="Anticodon-bd"/>
</dbReference>
<dbReference type="SUPFAM" id="SSF54928">
    <property type="entry name" value="RNA-binding domain, RBD"/>
    <property type="match status" value="1"/>
</dbReference>
<proteinExistence type="predicted"/>
<keyword evidence="1 2" id="KW-0694">RNA-binding</keyword>
<feature type="compositionally biased region" description="Low complexity" evidence="3">
    <location>
        <begin position="322"/>
        <end position="337"/>
    </location>
</feature>
<evidence type="ECO:0000256" key="2">
    <source>
        <dbReference type="PROSITE-ProRule" id="PRU00176"/>
    </source>
</evidence>
<name>A0AAJ6QYD1_9ACAR</name>
<reference evidence="6" key="1">
    <citation type="submission" date="2025-08" db="UniProtKB">
        <authorList>
            <consortium name="RefSeq"/>
        </authorList>
    </citation>
    <scope>IDENTIFICATION</scope>
</reference>
<dbReference type="GeneID" id="100908183"/>
<feature type="compositionally biased region" description="Basic and acidic residues" evidence="3">
    <location>
        <begin position="151"/>
        <end position="162"/>
    </location>
</feature>
<dbReference type="InterPro" id="IPR052600">
    <property type="entry name" value="Nuc_rcpt_coact/corep"/>
</dbReference>
<accession>A0AAJ6QYD1</accession>
<evidence type="ECO:0000259" key="4">
    <source>
        <dbReference type="PROSITE" id="PS50102"/>
    </source>
</evidence>
<dbReference type="RefSeq" id="XP_003747737.1">
    <property type="nucleotide sequence ID" value="XM_003747689.1"/>
</dbReference>
<feature type="domain" description="RRM" evidence="4">
    <location>
        <begin position="21"/>
        <end position="91"/>
    </location>
</feature>
<dbReference type="AlphaFoldDB" id="A0AAJ6QYD1"/>
<gene>
    <name evidence="6" type="primary">LOC100908183</name>
</gene>
<dbReference type="InterPro" id="IPR036621">
    <property type="entry name" value="Anticodon-bd_dom_sf"/>
</dbReference>
<feature type="compositionally biased region" description="Low complexity" evidence="3">
    <location>
        <begin position="137"/>
        <end position="150"/>
    </location>
</feature>
<organism evidence="5 6">
    <name type="scientific">Galendromus occidentalis</name>
    <name type="common">western predatory mite</name>
    <dbReference type="NCBI Taxonomy" id="34638"/>
    <lineage>
        <taxon>Eukaryota</taxon>
        <taxon>Metazoa</taxon>
        <taxon>Ecdysozoa</taxon>
        <taxon>Arthropoda</taxon>
        <taxon>Chelicerata</taxon>
        <taxon>Arachnida</taxon>
        <taxon>Acari</taxon>
        <taxon>Parasitiformes</taxon>
        <taxon>Mesostigmata</taxon>
        <taxon>Gamasina</taxon>
        <taxon>Phytoseioidea</taxon>
        <taxon>Phytoseiidae</taxon>
        <taxon>Typhlodrominae</taxon>
        <taxon>Galendromus</taxon>
    </lineage>
</organism>
<dbReference type="SMART" id="SM00360">
    <property type="entry name" value="RRM"/>
    <property type="match status" value="1"/>
</dbReference>
<dbReference type="GO" id="GO:0003723">
    <property type="term" value="F:RNA binding"/>
    <property type="evidence" value="ECO:0007669"/>
    <property type="project" value="UniProtKB-UniRule"/>
</dbReference>
<dbReference type="SUPFAM" id="SSF52954">
    <property type="entry name" value="Class II aaRS ABD-related"/>
    <property type="match status" value="1"/>
</dbReference>
<evidence type="ECO:0000256" key="3">
    <source>
        <dbReference type="SAM" id="MobiDB-lite"/>
    </source>
</evidence>
<protein>
    <submittedName>
        <fullName evidence="6">Uncharacterized protein LOC100908183</fullName>
    </submittedName>
</protein>
<dbReference type="Proteomes" id="UP000694867">
    <property type="component" value="Unplaced"/>
</dbReference>
<keyword evidence="5" id="KW-1185">Reference proteome</keyword>
<sequence length="374" mass="42432">MDSKWNEKISNNTSDATRALQRVFVGYLKPHITRKDLFEIFRKYGEIAAISINRNGYGFVEFANEESALLATDENGRPNKGGVFQVKQCSPGDVRKKAPTRDRSRSPLPPSRATAPANHSPRRRSSPNPPHDHRSRSPTGARSSSSTSKPKPADEVSRKPNDCEIVVMSKQLRDYAETVERRLKNLGLKVDVLFMKDEALLTQALDDLSLRGTLYACVIAQQHEVHNSVTLNVLYGIPQEHRNMPIDEALKFLAKNFREHLERQRDRDSGDDEREIKFLLKLVIESRYISINEYDRLIDHLRLKRDQLIKEEIGDSRPVPAPSRAGSSSYQSGSNPRGTGEIRTRPGKRVYPLRWACLSGLGIDSENPQRARRL</sequence>
<feature type="region of interest" description="Disordered" evidence="3">
    <location>
        <begin position="73"/>
        <end position="162"/>
    </location>
</feature>
<dbReference type="PANTHER" id="PTHR23295:SF6">
    <property type="entry name" value="NEOSIN, ISOFORM A"/>
    <property type="match status" value="1"/>
</dbReference>
<dbReference type="Pfam" id="PF00076">
    <property type="entry name" value="RRM_1"/>
    <property type="match status" value="1"/>
</dbReference>
<dbReference type="Pfam" id="PF03129">
    <property type="entry name" value="HGTP_anticodon"/>
    <property type="match status" value="1"/>
</dbReference>
<dbReference type="InterPro" id="IPR000504">
    <property type="entry name" value="RRM_dom"/>
</dbReference>
<dbReference type="Gene3D" id="3.30.70.330">
    <property type="match status" value="1"/>
</dbReference>
<dbReference type="PANTHER" id="PTHR23295">
    <property type="entry name" value="NUCLEAR RECEPTOR COACTIVATOR 5-RELATED"/>
    <property type="match status" value="1"/>
</dbReference>
<feature type="region of interest" description="Disordered" evidence="3">
    <location>
        <begin position="313"/>
        <end position="346"/>
    </location>
</feature>